<evidence type="ECO:0000313" key="2">
    <source>
        <dbReference type="EMBL" id="GIJ71268.1"/>
    </source>
</evidence>
<protein>
    <submittedName>
        <fullName evidence="2">Uncharacterized protein</fullName>
    </submittedName>
</protein>
<evidence type="ECO:0000313" key="3">
    <source>
        <dbReference type="Proteomes" id="UP000635606"/>
    </source>
</evidence>
<dbReference type="RefSeq" id="WP_203931148.1">
    <property type="nucleotide sequence ID" value="NZ_BOPH01000087.1"/>
</dbReference>
<reference evidence="2" key="1">
    <citation type="submission" date="2021-01" db="EMBL/GenBank/DDBJ databases">
        <title>Whole genome shotgun sequence of Virgisporangium ochraceum NBRC 16418.</title>
        <authorList>
            <person name="Komaki H."/>
            <person name="Tamura T."/>
        </authorList>
    </citation>
    <scope>NUCLEOTIDE SEQUENCE</scope>
    <source>
        <strain evidence="2">NBRC 16418</strain>
    </source>
</reference>
<evidence type="ECO:0000256" key="1">
    <source>
        <dbReference type="SAM" id="MobiDB-lite"/>
    </source>
</evidence>
<name>A0A8J3ZY04_9ACTN</name>
<dbReference type="Proteomes" id="UP000635606">
    <property type="component" value="Unassembled WGS sequence"/>
</dbReference>
<comment type="caution">
    <text evidence="2">The sequence shown here is derived from an EMBL/GenBank/DDBJ whole genome shotgun (WGS) entry which is preliminary data.</text>
</comment>
<organism evidence="2 3">
    <name type="scientific">Virgisporangium ochraceum</name>
    <dbReference type="NCBI Taxonomy" id="65505"/>
    <lineage>
        <taxon>Bacteria</taxon>
        <taxon>Bacillati</taxon>
        <taxon>Actinomycetota</taxon>
        <taxon>Actinomycetes</taxon>
        <taxon>Micromonosporales</taxon>
        <taxon>Micromonosporaceae</taxon>
        <taxon>Virgisporangium</taxon>
    </lineage>
</organism>
<dbReference type="EMBL" id="BOPH01000087">
    <property type="protein sequence ID" value="GIJ71268.1"/>
    <property type="molecule type" value="Genomic_DNA"/>
</dbReference>
<accession>A0A8J3ZY04</accession>
<feature type="region of interest" description="Disordered" evidence="1">
    <location>
        <begin position="62"/>
        <end position="82"/>
    </location>
</feature>
<sequence>MPPEVPPSNALGTGRPAADKSGENFLYVFKAALDGPLAPPTGHEPRGLARALGRRLSCRARRLARNAEGPGPPRTTDPELVG</sequence>
<gene>
    <name evidence="2" type="ORF">Voc01_061850</name>
</gene>
<keyword evidence="3" id="KW-1185">Reference proteome</keyword>
<proteinExistence type="predicted"/>
<dbReference type="AlphaFoldDB" id="A0A8J3ZY04"/>